<sequence length="8" mass="916">MQQLLIGN</sequence>
<reference evidence="1" key="1">
    <citation type="submission" date="2014-09" db="EMBL/GenBank/DDBJ databases">
        <authorList>
            <person name="Magalhaes I.L.F."/>
            <person name="Oliveira U."/>
            <person name="Santos F.R."/>
            <person name="Vidigal T.H.D.A."/>
            <person name="Brescovit A.D."/>
            <person name="Santos A.J."/>
        </authorList>
    </citation>
    <scope>NUCLEOTIDE SEQUENCE</scope>
    <source>
        <tissue evidence="1">Shoot tissue taken approximately 20 cm above the soil surface</tissue>
    </source>
</reference>
<name>A0A0A9HXJ9_ARUDO</name>
<protein>
    <submittedName>
        <fullName evidence="1">Uncharacterized protein</fullName>
    </submittedName>
</protein>
<organism evidence="1">
    <name type="scientific">Arundo donax</name>
    <name type="common">Giant reed</name>
    <name type="synonym">Donax arundinaceus</name>
    <dbReference type="NCBI Taxonomy" id="35708"/>
    <lineage>
        <taxon>Eukaryota</taxon>
        <taxon>Viridiplantae</taxon>
        <taxon>Streptophyta</taxon>
        <taxon>Embryophyta</taxon>
        <taxon>Tracheophyta</taxon>
        <taxon>Spermatophyta</taxon>
        <taxon>Magnoliopsida</taxon>
        <taxon>Liliopsida</taxon>
        <taxon>Poales</taxon>
        <taxon>Poaceae</taxon>
        <taxon>PACMAD clade</taxon>
        <taxon>Arundinoideae</taxon>
        <taxon>Arundineae</taxon>
        <taxon>Arundo</taxon>
    </lineage>
</organism>
<evidence type="ECO:0000313" key="1">
    <source>
        <dbReference type="EMBL" id="JAE37593.1"/>
    </source>
</evidence>
<accession>A0A0A9HXJ9</accession>
<proteinExistence type="predicted"/>
<dbReference type="EMBL" id="GBRH01160303">
    <property type="protein sequence ID" value="JAE37593.1"/>
    <property type="molecule type" value="Transcribed_RNA"/>
</dbReference>
<reference evidence="1" key="2">
    <citation type="journal article" date="2015" name="Data Brief">
        <title>Shoot transcriptome of the giant reed, Arundo donax.</title>
        <authorList>
            <person name="Barrero R.A."/>
            <person name="Guerrero F.D."/>
            <person name="Moolhuijzen P."/>
            <person name="Goolsby J.A."/>
            <person name="Tidwell J."/>
            <person name="Bellgard S.E."/>
            <person name="Bellgard M.I."/>
        </authorList>
    </citation>
    <scope>NUCLEOTIDE SEQUENCE</scope>
    <source>
        <tissue evidence="1">Shoot tissue taken approximately 20 cm above the soil surface</tissue>
    </source>
</reference>